<sequence length="611" mass="70015">MYCLIYGSKGWIGTQFTNLLDEHNISYSCGKSRIDDYTSTLSEILSCSPTHIISFTGRTHGENCNTIDYLEQKGKLVENIKDNLFGPIILSEIAKERNIHLTYLGTGCIFTYDDNHLFESETFGFTESDLPNFFGSSYSVVKGFTDRFFHLQKHVLNLRIRMPITDNYNPRNFITKITHYKHICSIANSMTVLPDLLPCVIELMKKNITGTLNLTNPGLISHNEILDMYKEIVDPSFEYQNFSLEEQHSILSSERSNNYLDTSKLSLYFPEVLHIKDSVRNCLIKYKHHIQSNGDILITGGCGFIGSNFINMFFPNMQFDNLINIDALYYAGNESNINMNIRNNTHYIFFNINITDNTKVSEIFSKFNITHIIHFAAQSHVDNSFSNPLQYSQDNIIGTHTLLDICYKHKKLIKFIHISTDEVYGQTSMTDSLDIKTEHSMLCPTNPYSATKAAAEMLVHSYYYSFKLPMIITRGNNVYGPNQYPEKLIPKFITQLLNDEKVTIHGDGCAIRSFIYVSDVVNAIIYILNKGKIGEIYNIGGDNNSEYSVINIAKLLIEKIKKTTNFEEWMTYISDRPFNDQRYSISNKKLLSLGWKQQVSLLDGISKILKI</sequence>
<evidence type="ECO:0000313" key="2">
    <source>
        <dbReference type="EMBL" id="QHT37140.1"/>
    </source>
</evidence>
<dbReference type="FunFam" id="3.40.50.720:FF:000304">
    <property type="entry name" value="UDP-glucose 4,6-dehydratase"/>
    <property type="match status" value="1"/>
</dbReference>
<reference evidence="2" key="1">
    <citation type="journal article" date="2020" name="Nature">
        <title>Giant virus diversity and host interactions through global metagenomics.</title>
        <authorList>
            <person name="Schulz F."/>
            <person name="Roux S."/>
            <person name="Paez-Espino D."/>
            <person name="Jungbluth S."/>
            <person name="Walsh D.A."/>
            <person name="Denef V.J."/>
            <person name="McMahon K.D."/>
            <person name="Konstantinidis K.T."/>
            <person name="Eloe-Fadrosh E.A."/>
            <person name="Kyrpides N.C."/>
            <person name="Woyke T."/>
        </authorList>
    </citation>
    <scope>NUCLEOTIDE SEQUENCE</scope>
    <source>
        <strain evidence="2">GVMAG-S-ERX555967-131</strain>
    </source>
</reference>
<dbReference type="InterPro" id="IPR036291">
    <property type="entry name" value="NAD(P)-bd_dom_sf"/>
</dbReference>
<dbReference type="Gene3D" id="3.90.25.10">
    <property type="entry name" value="UDP-galactose 4-epimerase, domain 1"/>
    <property type="match status" value="1"/>
</dbReference>
<dbReference type="PANTHER" id="PTHR43000">
    <property type="entry name" value="DTDP-D-GLUCOSE 4,6-DEHYDRATASE-RELATED"/>
    <property type="match status" value="1"/>
</dbReference>
<feature type="domain" description="NAD(P)-binding" evidence="1">
    <location>
        <begin position="297"/>
        <end position="607"/>
    </location>
</feature>
<dbReference type="Pfam" id="PF16363">
    <property type="entry name" value="GDP_Man_Dehyd"/>
    <property type="match status" value="1"/>
</dbReference>
<dbReference type="EMBL" id="MN738790">
    <property type="protein sequence ID" value="QHT37140.1"/>
    <property type="molecule type" value="Genomic_DNA"/>
</dbReference>
<dbReference type="GO" id="GO:0009225">
    <property type="term" value="P:nucleotide-sugar metabolic process"/>
    <property type="evidence" value="ECO:0007669"/>
    <property type="project" value="UniProtKB-ARBA"/>
</dbReference>
<proteinExistence type="predicted"/>
<name>A0A6C0FB78_9ZZZZ</name>
<dbReference type="AlphaFoldDB" id="A0A6C0FB78"/>
<dbReference type="SUPFAM" id="SSF51735">
    <property type="entry name" value="NAD(P)-binding Rossmann-fold domains"/>
    <property type="match status" value="2"/>
</dbReference>
<dbReference type="InterPro" id="IPR016040">
    <property type="entry name" value="NAD(P)-bd_dom"/>
</dbReference>
<organism evidence="2">
    <name type="scientific">viral metagenome</name>
    <dbReference type="NCBI Taxonomy" id="1070528"/>
    <lineage>
        <taxon>unclassified sequences</taxon>
        <taxon>metagenomes</taxon>
        <taxon>organismal metagenomes</taxon>
    </lineage>
</organism>
<evidence type="ECO:0000259" key="1">
    <source>
        <dbReference type="Pfam" id="PF16363"/>
    </source>
</evidence>
<accession>A0A6C0FB78</accession>
<protein>
    <recommendedName>
        <fullName evidence="1">NAD(P)-binding domain-containing protein</fullName>
    </recommendedName>
</protein>
<dbReference type="Gene3D" id="3.40.50.720">
    <property type="entry name" value="NAD(P)-binding Rossmann-like Domain"/>
    <property type="match status" value="2"/>
</dbReference>